<dbReference type="PROSITE" id="PS51257">
    <property type="entry name" value="PROKAR_LIPOPROTEIN"/>
    <property type="match status" value="1"/>
</dbReference>
<name>A0A839UKI3_9GAMM</name>
<evidence type="ECO:0000313" key="3">
    <source>
        <dbReference type="Proteomes" id="UP000559987"/>
    </source>
</evidence>
<dbReference type="AlphaFoldDB" id="A0A839UKI3"/>
<evidence type="ECO:0000313" key="2">
    <source>
        <dbReference type="EMBL" id="MBB3168143.1"/>
    </source>
</evidence>
<dbReference type="EMBL" id="JACHXZ010000002">
    <property type="protein sequence ID" value="MBB3168143.1"/>
    <property type="molecule type" value="Genomic_DNA"/>
</dbReference>
<organism evidence="2 3">
    <name type="scientific">Simiduia aestuariiviva</name>
    <dbReference type="NCBI Taxonomy" id="1510459"/>
    <lineage>
        <taxon>Bacteria</taxon>
        <taxon>Pseudomonadati</taxon>
        <taxon>Pseudomonadota</taxon>
        <taxon>Gammaproteobacteria</taxon>
        <taxon>Cellvibrionales</taxon>
        <taxon>Cellvibrionaceae</taxon>
        <taxon>Simiduia</taxon>
    </lineage>
</organism>
<gene>
    <name evidence="2" type="ORF">FHS30_001327</name>
</gene>
<keyword evidence="1" id="KW-0732">Signal</keyword>
<keyword evidence="3" id="KW-1185">Reference proteome</keyword>
<dbReference type="Proteomes" id="UP000559987">
    <property type="component" value="Unassembled WGS sequence"/>
</dbReference>
<dbReference type="RefSeq" id="WP_183909595.1">
    <property type="nucleotide sequence ID" value="NZ_JACHXZ010000002.1"/>
</dbReference>
<proteinExistence type="predicted"/>
<sequence length="177" mass="19894">MKKIILALGLVGLFAAPVTLACDEACQREKATKKTGEDFPKYLTWKYCEGIAGEFMTSTMKSLQSYTEKHLDVTRRRGMRNTQSYLEQRKDWLTECDNYMAATGKGRVFRDDKTTNNIMAAIDSVNAELGSLLSGVTYANEGGDDTQVAQTKFDELFTLVDNHKNILLMKGHMITSR</sequence>
<reference evidence="2 3" key="1">
    <citation type="submission" date="2020-08" db="EMBL/GenBank/DDBJ databases">
        <title>Genomic Encyclopedia of Type Strains, Phase III (KMG-III): the genomes of soil and plant-associated and newly described type strains.</title>
        <authorList>
            <person name="Whitman W."/>
        </authorList>
    </citation>
    <scope>NUCLEOTIDE SEQUENCE [LARGE SCALE GENOMIC DNA]</scope>
    <source>
        <strain evidence="2 3">CECT 8571</strain>
    </source>
</reference>
<accession>A0A839UKI3</accession>
<evidence type="ECO:0000256" key="1">
    <source>
        <dbReference type="SAM" id="SignalP"/>
    </source>
</evidence>
<comment type="caution">
    <text evidence="2">The sequence shown here is derived from an EMBL/GenBank/DDBJ whole genome shotgun (WGS) entry which is preliminary data.</text>
</comment>
<protein>
    <recommendedName>
        <fullName evidence="4">DUF1311 domain-containing protein</fullName>
    </recommendedName>
</protein>
<feature type="signal peptide" evidence="1">
    <location>
        <begin position="1"/>
        <end position="21"/>
    </location>
</feature>
<feature type="chain" id="PRO_5032431955" description="DUF1311 domain-containing protein" evidence="1">
    <location>
        <begin position="22"/>
        <end position="177"/>
    </location>
</feature>
<evidence type="ECO:0008006" key="4">
    <source>
        <dbReference type="Google" id="ProtNLM"/>
    </source>
</evidence>